<dbReference type="OrthoDB" id="9770040at2"/>
<protein>
    <submittedName>
        <fullName evidence="2">Short-chain dehydrogenase</fullName>
    </submittedName>
</protein>
<feature type="transmembrane region" description="Helical" evidence="1">
    <location>
        <begin position="150"/>
        <end position="173"/>
    </location>
</feature>
<keyword evidence="1" id="KW-0472">Membrane</keyword>
<feature type="transmembrane region" description="Helical" evidence="1">
    <location>
        <begin position="119"/>
        <end position="138"/>
    </location>
</feature>
<accession>A0A2S8B1K5</accession>
<proteinExistence type="predicted"/>
<keyword evidence="1" id="KW-1133">Transmembrane helix</keyword>
<gene>
    <name evidence="2" type="ORF">CVO77_14305</name>
</gene>
<name>A0A2S8B1K5_9SPHN</name>
<evidence type="ECO:0000256" key="1">
    <source>
        <dbReference type="SAM" id="Phobius"/>
    </source>
</evidence>
<sequence>MTMMAPAPAGVDDGSPLWLRGGYRLLFGAGALWAALVVALWVGAFGGRWTLPTATAPLAWHQHEMLFGYLGAVIGGFVSAAMPNWTGRPTVTGWRVAAVVALWLAARLAILFSATVPPLVGAALDILYLLLLLAYAAHEIFVSGNRNKPILIVLFLFAVACALDHAAMMGAIADPMLGMRMGLAMILLLISLIGGRIIPAFTRNWLMRQGRGDDLPTLPNRFDLAVIGATALALAAWIVGPASPVAAGLLIGAGALHAVRLARWAGLKALRDPLVFVLHLSYAWLPAGLILLGCAMLHPLLPVSSAIHALGAGAMGAMTLAVMTRATRGHSGRPLEADRATVLIYILVHLGALLRVIAPLLPFDYLLVIAVAGGLWAAAFLLFLLVYVPMAVRPAPA</sequence>
<feature type="transmembrane region" description="Helical" evidence="1">
    <location>
        <begin position="342"/>
        <end position="361"/>
    </location>
</feature>
<feature type="transmembrane region" description="Helical" evidence="1">
    <location>
        <begin position="92"/>
        <end position="113"/>
    </location>
</feature>
<dbReference type="AlphaFoldDB" id="A0A2S8B1K5"/>
<comment type="caution">
    <text evidence="2">The sequence shown here is derived from an EMBL/GenBank/DDBJ whole genome shotgun (WGS) entry which is preliminary data.</text>
</comment>
<keyword evidence="1" id="KW-0812">Transmembrane</keyword>
<feature type="transmembrane region" description="Helical" evidence="1">
    <location>
        <begin position="66"/>
        <end position="85"/>
    </location>
</feature>
<organism evidence="2 3">
    <name type="scientific">Sphingopyxis lindanitolerans</name>
    <dbReference type="NCBI Taxonomy" id="2054227"/>
    <lineage>
        <taxon>Bacteria</taxon>
        <taxon>Pseudomonadati</taxon>
        <taxon>Pseudomonadota</taxon>
        <taxon>Alphaproteobacteria</taxon>
        <taxon>Sphingomonadales</taxon>
        <taxon>Sphingomonadaceae</taxon>
        <taxon>Sphingopyxis</taxon>
    </lineage>
</organism>
<dbReference type="EMBL" id="PHFW01000003">
    <property type="protein sequence ID" value="PQM26237.1"/>
    <property type="molecule type" value="Genomic_DNA"/>
</dbReference>
<evidence type="ECO:0000313" key="2">
    <source>
        <dbReference type="EMBL" id="PQM26237.1"/>
    </source>
</evidence>
<dbReference type="RefSeq" id="WP_105999614.1">
    <property type="nucleotide sequence ID" value="NZ_CM009578.1"/>
</dbReference>
<feature type="transmembrane region" description="Helical" evidence="1">
    <location>
        <begin position="25"/>
        <end position="46"/>
    </location>
</feature>
<reference evidence="3" key="1">
    <citation type="submission" date="2017-11" db="EMBL/GenBank/DDBJ databases">
        <title>The complete genome sequence of Sphingopyxis pomeranensis sp. nov. strain WS5A3p.</title>
        <authorList>
            <person name="Kaminski M.A."/>
        </authorList>
    </citation>
    <scope>NUCLEOTIDE SEQUENCE [LARGE SCALE GENOMIC DNA]</scope>
    <source>
        <strain evidence="3">WS5A3p</strain>
    </source>
</reference>
<dbReference type="InterPro" id="IPR010266">
    <property type="entry name" value="NnrS"/>
</dbReference>
<dbReference type="Proteomes" id="UP000238954">
    <property type="component" value="Chromosome"/>
</dbReference>
<feature type="transmembrane region" description="Helical" evidence="1">
    <location>
        <begin position="304"/>
        <end position="322"/>
    </location>
</feature>
<feature type="transmembrane region" description="Helical" evidence="1">
    <location>
        <begin position="367"/>
        <end position="388"/>
    </location>
</feature>
<feature type="transmembrane region" description="Helical" evidence="1">
    <location>
        <begin position="274"/>
        <end position="298"/>
    </location>
</feature>
<dbReference type="Pfam" id="PF05940">
    <property type="entry name" value="NnrS"/>
    <property type="match status" value="1"/>
</dbReference>
<keyword evidence="3" id="KW-1185">Reference proteome</keyword>
<feature type="transmembrane region" description="Helical" evidence="1">
    <location>
        <begin position="245"/>
        <end position="262"/>
    </location>
</feature>
<feature type="transmembrane region" description="Helical" evidence="1">
    <location>
        <begin position="222"/>
        <end position="239"/>
    </location>
</feature>
<feature type="transmembrane region" description="Helical" evidence="1">
    <location>
        <begin position="179"/>
        <end position="201"/>
    </location>
</feature>
<evidence type="ECO:0000313" key="3">
    <source>
        <dbReference type="Proteomes" id="UP000238954"/>
    </source>
</evidence>